<dbReference type="EMBL" id="JBEPMB010000005">
    <property type="protein sequence ID" value="MET3614935.1"/>
    <property type="molecule type" value="Genomic_DNA"/>
</dbReference>
<evidence type="ECO:0000313" key="1">
    <source>
        <dbReference type="EMBL" id="MET3614935.1"/>
    </source>
</evidence>
<dbReference type="Proteomes" id="UP001549047">
    <property type="component" value="Unassembled WGS sequence"/>
</dbReference>
<protein>
    <submittedName>
        <fullName evidence="1">Uncharacterized protein</fullName>
    </submittedName>
</protein>
<comment type="caution">
    <text evidence="1">The sequence shown here is derived from an EMBL/GenBank/DDBJ whole genome shotgun (WGS) entry which is preliminary data.</text>
</comment>
<proteinExistence type="predicted"/>
<name>A0ABV2J2E9_9HYPH</name>
<organism evidence="1 2">
    <name type="scientific">Rhizobium aquaticum</name>
    <dbReference type="NCBI Taxonomy" id="1549636"/>
    <lineage>
        <taxon>Bacteria</taxon>
        <taxon>Pseudomonadati</taxon>
        <taxon>Pseudomonadota</taxon>
        <taxon>Alphaproteobacteria</taxon>
        <taxon>Hyphomicrobiales</taxon>
        <taxon>Rhizobiaceae</taxon>
        <taxon>Rhizobium/Agrobacterium group</taxon>
        <taxon>Rhizobium</taxon>
    </lineage>
</organism>
<sequence length="59" mass="6507">MRIQVIIICTLVSLLAWGGSYRAVETGYQVGQRVGVVPNLHIKHRMRKAAEFASSAIIP</sequence>
<accession>A0ABV2J2E9</accession>
<evidence type="ECO:0000313" key="2">
    <source>
        <dbReference type="Proteomes" id="UP001549047"/>
    </source>
</evidence>
<gene>
    <name evidence="1" type="ORF">ABID16_003278</name>
</gene>
<keyword evidence="2" id="KW-1185">Reference proteome</keyword>
<reference evidence="1 2" key="1">
    <citation type="submission" date="2024-06" db="EMBL/GenBank/DDBJ databases">
        <title>Genomic Encyclopedia of Type Strains, Phase IV (KMG-IV): sequencing the most valuable type-strain genomes for metagenomic binning, comparative biology and taxonomic classification.</title>
        <authorList>
            <person name="Goeker M."/>
        </authorList>
    </citation>
    <scope>NUCLEOTIDE SEQUENCE [LARGE SCALE GENOMIC DNA]</scope>
    <source>
        <strain evidence="1 2">DSM 29780</strain>
    </source>
</reference>